<evidence type="ECO:0000256" key="1">
    <source>
        <dbReference type="SAM" id="MobiDB-lite"/>
    </source>
</evidence>
<feature type="region of interest" description="Disordered" evidence="1">
    <location>
        <begin position="1"/>
        <end position="52"/>
    </location>
</feature>
<dbReference type="SUPFAM" id="SSF52540">
    <property type="entry name" value="P-loop containing nucleoside triphosphate hydrolases"/>
    <property type="match status" value="1"/>
</dbReference>
<evidence type="ECO:0000313" key="5">
    <source>
        <dbReference type="Proteomes" id="UP000256220"/>
    </source>
</evidence>
<evidence type="ECO:0000313" key="4">
    <source>
        <dbReference type="EMBL" id="KFU82919.1"/>
    </source>
</evidence>
<organism evidence="4 5">
    <name type="scientific">Amycolatopsis lurida NRRL 2430</name>
    <dbReference type="NCBI Taxonomy" id="1460371"/>
    <lineage>
        <taxon>Bacteria</taxon>
        <taxon>Bacillati</taxon>
        <taxon>Actinomycetota</taxon>
        <taxon>Actinomycetes</taxon>
        <taxon>Pseudonocardiales</taxon>
        <taxon>Pseudonocardiaceae</taxon>
        <taxon>Amycolatopsis</taxon>
    </lineage>
</organism>
<dbReference type="AlphaFoldDB" id="A0A2P2G1R4"/>
<feature type="domain" description="FtsK" evidence="3">
    <location>
        <begin position="423"/>
        <end position="573"/>
    </location>
</feature>
<gene>
    <name evidence="4" type="ORF">BB31_00050</name>
</gene>
<dbReference type="Pfam" id="PF01580">
    <property type="entry name" value="FtsK_SpoIIIE"/>
    <property type="match status" value="1"/>
</dbReference>
<dbReference type="GO" id="GO:0005524">
    <property type="term" value="F:ATP binding"/>
    <property type="evidence" value="ECO:0007669"/>
    <property type="project" value="InterPro"/>
</dbReference>
<dbReference type="InterPro" id="IPR027417">
    <property type="entry name" value="P-loop_NTPase"/>
</dbReference>
<protein>
    <recommendedName>
        <fullName evidence="3">FtsK domain-containing protein</fullName>
    </recommendedName>
</protein>
<sequence length="785" mass="85342">MAHDDTTPHGTGDNSTTGPAPAGPEQAGTDQPDTRATVVPFRRPEPGPAPATIDGEVVEPGTGLEVGAARETFGTRVLHGTGRILAGPSDETRARLAVATVDAAHAAGHRVAAGTRSGMRVTGRFGRFLNRHSRIIGKGMEAARQRRRADHDHTDLKAARAEAKDKGDTAAVEALTRQHNESRHVGIDAAQKKAELIWSVTWRAAAALGVLFVVSVVVGGINGFGRWLGVFNANDVLAVWRDALTLLYTVAVVAVTWWWAFPAVWLLLKLSRWWRDGNRLGDQVLPVHLRKQATKNLRVELTESALVNALANIGNSKLNTSIKDGWPHRDTDNAWVQPPMIDGKGWSTKIRLPQGAPVKSVDKAKEMLAHNLACRPMELFIRADADDPTVMDLFRLNPGVLRDPVDPYPLLHEGSTDYWQGFPVGVNLRGEPIVADMPERNFVLAGSPGSGKSTLMQTLLNGAILDPLVDVDVFVFAENNDYEAISPCLNVYSPGAGENNVNAALDHLQELYDDLSARGRLLQKHNVNSVLEAGREVVAREPGLRPRIVVLEECQRLFRQDKPEDRKRIVNLVINLFMASRKYAVHLAFLTPSPSDQSLPRDLVAMSTNRACGAVNGNKARNNAVLGEKAHEEGISALDLKPKTKTSLNDCGTLITVGFMDEPGALRSYYLSPDDQQRIAERALEARGGGANGTAEVVVVRDPLADMLTVLAEMTPREGEQHPRAAAVAAALASRWNHYTGWQIQHVTDVLAEHGYKVPITQRMYPVDPARVADAAAARDSVPAE</sequence>
<dbReference type="GO" id="GO:0003677">
    <property type="term" value="F:DNA binding"/>
    <property type="evidence" value="ECO:0007669"/>
    <property type="project" value="InterPro"/>
</dbReference>
<keyword evidence="2" id="KW-1133">Transmembrane helix</keyword>
<dbReference type="Gene3D" id="3.40.50.300">
    <property type="entry name" value="P-loop containing nucleotide triphosphate hydrolases"/>
    <property type="match status" value="1"/>
</dbReference>
<dbReference type="InterPro" id="IPR002543">
    <property type="entry name" value="FtsK_dom"/>
</dbReference>
<evidence type="ECO:0000256" key="2">
    <source>
        <dbReference type="SAM" id="Phobius"/>
    </source>
</evidence>
<keyword evidence="2" id="KW-0812">Transmembrane</keyword>
<name>A0A2P2G1R4_AMYLU</name>
<feature type="transmembrane region" description="Helical" evidence="2">
    <location>
        <begin position="245"/>
        <end position="268"/>
    </location>
</feature>
<proteinExistence type="predicted"/>
<dbReference type="RefSeq" id="WP_091597970.1">
    <property type="nucleotide sequence ID" value="NZ_JFBM01000001.1"/>
</dbReference>
<evidence type="ECO:0000259" key="3">
    <source>
        <dbReference type="Pfam" id="PF01580"/>
    </source>
</evidence>
<keyword evidence="2" id="KW-0472">Membrane</keyword>
<reference evidence="4 5" key="1">
    <citation type="journal article" date="2014" name="Genome Announc.">
        <title>Draft Genome Sequence of Amycolatopsis lurida NRRL 2430, Producer of the Glycopeptide Family Antibiotic Ristocetin.</title>
        <authorList>
            <person name="Kwun M.J."/>
            <person name="Hong H.J."/>
        </authorList>
    </citation>
    <scope>NUCLEOTIDE SEQUENCE [LARGE SCALE GENOMIC DNA]</scope>
    <source>
        <strain evidence="4 5">NRRL 2430</strain>
    </source>
</reference>
<comment type="caution">
    <text evidence="4">The sequence shown here is derived from an EMBL/GenBank/DDBJ whole genome shotgun (WGS) entry which is preliminary data.</text>
</comment>
<accession>A0A2P2G1R4</accession>
<feature type="compositionally biased region" description="Polar residues" evidence="1">
    <location>
        <begin position="8"/>
        <end position="18"/>
    </location>
</feature>
<keyword evidence="5" id="KW-1185">Reference proteome</keyword>
<dbReference type="Proteomes" id="UP000256220">
    <property type="component" value="Unassembled WGS sequence"/>
</dbReference>
<dbReference type="EMBL" id="JFBM01000001">
    <property type="protein sequence ID" value="KFU82919.1"/>
    <property type="molecule type" value="Genomic_DNA"/>
</dbReference>
<feature type="transmembrane region" description="Helical" evidence="2">
    <location>
        <begin position="200"/>
        <end position="225"/>
    </location>
</feature>